<name>A0A6C0CLU7_9ZZZZ</name>
<dbReference type="EMBL" id="MN739440">
    <property type="protein sequence ID" value="QHT04870.1"/>
    <property type="molecule type" value="Genomic_DNA"/>
</dbReference>
<dbReference type="AlphaFoldDB" id="A0A6C0CLU7"/>
<accession>A0A6C0CLU7</accession>
<protein>
    <submittedName>
        <fullName evidence="1">Uncharacterized protein</fullName>
    </submittedName>
</protein>
<evidence type="ECO:0000313" key="1">
    <source>
        <dbReference type="EMBL" id="QHT04870.1"/>
    </source>
</evidence>
<dbReference type="SUPFAM" id="SSF52540">
    <property type="entry name" value="P-loop containing nucleoside triphosphate hydrolases"/>
    <property type="match status" value="1"/>
</dbReference>
<organism evidence="1">
    <name type="scientific">viral metagenome</name>
    <dbReference type="NCBI Taxonomy" id="1070528"/>
    <lineage>
        <taxon>unclassified sequences</taxon>
        <taxon>metagenomes</taxon>
        <taxon>organismal metagenomes</taxon>
    </lineage>
</organism>
<reference evidence="1" key="1">
    <citation type="journal article" date="2020" name="Nature">
        <title>Giant virus diversity and host interactions through global metagenomics.</title>
        <authorList>
            <person name="Schulz F."/>
            <person name="Roux S."/>
            <person name="Paez-Espino D."/>
            <person name="Jungbluth S."/>
            <person name="Walsh D.A."/>
            <person name="Denef V.J."/>
            <person name="McMahon K.D."/>
            <person name="Konstantinidis K.T."/>
            <person name="Eloe-Fadrosh E.A."/>
            <person name="Kyrpides N.C."/>
            <person name="Woyke T."/>
        </authorList>
    </citation>
    <scope>NUCLEOTIDE SEQUENCE</scope>
    <source>
        <strain evidence="1">GVMAG-M-3300021343-4</strain>
    </source>
</reference>
<sequence>MNPQVIKIYFAGKMSAGKTFYADKLGKLLGMSIYTTVKKLSFSTPVKEIATKYFGMTKKDRTLLQSIATKLREIDDRCFVNYMVESTNQFEKAKQVNWDVTQNIIYIVDDVRFKIEKDMLDYYGFKGIYLDVDEELQLERQRKLNPALTDQEIKQNMAHHSENSLSAKDFPESNVIKINSDDSVTCKTILSIL</sequence>
<dbReference type="Gene3D" id="3.40.50.300">
    <property type="entry name" value="P-loop containing nucleotide triphosphate hydrolases"/>
    <property type="match status" value="1"/>
</dbReference>
<dbReference type="InterPro" id="IPR027417">
    <property type="entry name" value="P-loop_NTPase"/>
</dbReference>
<proteinExistence type="predicted"/>